<dbReference type="GO" id="GO:0005886">
    <property type="term" value="C:plasma membrane"/>
    <property type="evidence" value="ECO:0007669"/>
    <property type="project" value="UniProtKB-SubCell"/>
</dbReference>
<accession>A0A917X712</accession>
<keyword evidence="5 7" id="KW-1133">Transmembrane helix</keyword>
<keyword evidence="10" id="KW-1185">Reference proteome</keyword>
<evidence type="ECO:0000256" key="7">
    <source>
        <dbReference type="RuleBase" id="RU363032"/>
    </source>
</evidence>
<proteinExistence type="inferred from homology"/>
<gene>
    <name evidence="9" type="ORF">GCM10007977_101140</name>
</gene>
<feature type="transmembrane region" description="Helical" evidence="7">
    <location>
        <begin position="73"/>
        <end position="97"/>
    </location>
</feature>
<feature type="transmembrane region" description="Helical" evidence="7">
    <location>
        <begin position="109"/>
        <end position="130"/>
    </location>
</feature>
<evidence type="ECO:0000259" key="8">
    <source>
        <dbReference type="PROSITE" id="PS50928"/>
    </source>
</evidence>
<evidence type="ECO:0000256" key="6">
    <source>
        <dbReference type="ARBA" id="ARBA00023136"/>
    </source>
</evidence>
<reference evidence="9" key="1">
    <citation type="journal article" date="2014" name="Int. J. Syst. Evol. Microbiol.">
        <title>Complete genome sequence of Corynebacterium casei LMG S-19264T (=DSM 44701T), isolated from a smear-ripened cheese.</title>
        <authorList>
            <consortium name="US DOE Joint Genome Institute (JGI-PGF)"/>
            <person name="Walter F."/>
            <person name="Albersmeier A."/>
            <person name="Kalinowski J."/>
            <person name="Ruckert C."/>
        </authorList>
    </citation>
    <scope>NUCLEOTIDE SEQUENCE</scope>
    <source>
        <strain evidence="9">JCM 19831</strain>
    </source>
</reference>
<dbReference type="AlphaFoldDB" id="A0A917X712"/>
<feature type="transmembrane region" description="Helical" evidence="7">
    <location>
        <begin position="142"/>
        <end position="165"/>
    </location>
</feature>
<comment type="similarity">
    <text evidence="7">Belongs to the binding-protein-dependent transport system permease family.</text>
</comment>
<dbReference type="GO" id="GO:0055085">
    <property type="term" value="P:transmembrane transport"/>
    <property type="evidence" value="ECO:0007669"/>
    <property type="project" value="InterPro"/>
</dbReference>
<sequence>MIATPVSRRIVRWARLLTLGAGAVVMVLPLVYMVSVSFTPNVLAFAWPPRLMPQDPTVANYVEAWNTNDFGRYFANSALVACATTLLTTLLSALAAYAFARFTFPGRSLLFWTLMLGLMVPSMVILLPQFLVATTLGLTNSLTGLVVFYVGAGIAFNTFLLRGFFERVPVELDESMTVDGAGPLRRFVALYLPIARPALATSAVFAFLAAWDEYSWALTSITDPEKSTLPLAIAQFQGAHLTSWSLVFAASLIGVGPVVLIYLLGQKHFVTGLTSGALKS</sequence>
<feature type="transmembrane region" description="Helical" evidence="7">
    <location>
        <begin position="16"/>
        <end position="38"/>
    </location>
</feature>
<dbReference type="SUPFAM" id="SSF161098">
    <property type="entry name" value="MetI-like"/>
    <property type="match status" value="1"/>
</dbReference>
<evidence type="ECO:0000256" key="1">
    <source>
        <dbReference type="ARBA" id="ARBA00004651"/>
    </source>
</evidence>
<feature type="transmembrane region" description="Helical" evidence="7">
    <location>
        <begin position="244"/>
        <end position="265"/>
    </location>
</feature>
<comment type="subcellular location">
    <subcellularLocation>
        <location evidence="1 7">Cell membrane</location>
        <topology evidence="1 7">Multi-pass membrane protein</topology>
    </subcellularLocation>
</comment>
<keyword evidence="6 7" id="KW-0472">Membrane</keyword>
<keyword evidence="4 7" id="KW-0812">Transmembrane</keyword>
<evidence type="ECO:0000313" key="10">
    <source>
        <dbReference type="Proteomes" id="UP000642070"/>
    </source>
</evidence>
<dbReference type="EMBL" id="BMPI01000093">
    <property type="protein sequence ID" value="GGM83538.1"/>
    <property type="molecule type" value="Genomic_DNA"/>
</dbReference>
<feature type="transmembrane region" description="Helical" evidence="7">
    <location>
        <begin position="186"/>
        <end position="211"/>
    </location>
</feature>
<evidence type="ECO:0000256" key="3">
    <source>
        <dbReference type="ARBA" id="ARBA00022475"/>
    </source>
</evidence>
<feature type="domain" description="ABC transmembrane type-1" evidence="8">
    <location>
        <begin position="74"/>
        <end position="265"/>
    </location>
</feature>
<dbReference type="InterPro" id="IPR035906">
    <property type="entry name" value="MetI-like_sf"/>
</dbReference>
<dbReference type="CDD" id="cd06261">
    <property type="entry name" value="TM_PBP2"/>
    <property type="match status" value="1"/>
</dbReference>
<dbReference type="InterPro" id="IPR000515">
    <property type="entry name" value="MetI-like"/>
</dbReference>
<reference evidence="9" key="2">
    <citation type="submission" date="2020-09" db="EMBL/GenBank/DDBJ databases">
        <authorList>
            <person name="Sun Q."/>
            <person name="Ohkuma M."/>
        </authorList>
    </citation>
    <scope>NUCLEOTIDE SEQUENCE</scope>
    <source>
        <strain evidence="9">JCM 19831</strain>
    </source>
</reference>
<evidence type="ECO:0000313" key="9">
    <source>
        <dbReference type="EMBL" id="GGM83538.1"/>
    </source>
</evidence>
<dbReference type="PANTHER" id="PTHR43744">
    <property type="entry name" value="ABC TRANSPORTER PERMEASE PROTEIN MG189-RELATED-RELATED"/>
    <property type="match status" value="1"/>
</dbReference>
<evidence type="ECO:0000256" key="2">
    <source>
        <dbReference type="ARBA" id="ARBA00022448"/>
    </source>
</evidence>
<dbReference type="RefSeq" id="WP_190257257.1">
    <property type="nucleotide sequence ID" value="NZ_BMPI01000093.1"/>
</dbReference>
<keyword evidence="2 7" id="KW-0813">Transport</keyword>
<dbReference type="Gene3D" id="1.10.3720.10">
    <property type="entry name" value="MetI-like"/>
    <property type="match status" value="1"/>
</dbReference>
<dbReference type="PROSITE" id="PS50928">
    <property type="entry name" value="ABC_TM1"/>
    <property type="match status" value="1"/>
</dbReference>
<dbReference type="Pfam" id="PF00528">
    <property type="entry name" value="BPD_transp_1"/>
    <property type="match status" value="1"/>
</dbReference>
<name>A0A917X712_9ACTN</name>
<protein>
    <submittedName>
        <fullName evidence="9">Sugar ABC transporter permease</fullName>
    </submittedName>
</protein>
<evidence type="ECO:0000256" key="5">
    <source>
        <dbReference type="ARBA" id="ARBA00022989"/>
    </source>
</evidence>
<evidence type="ECO:0000256" key="4">
    <source>
        <dbReference type="ARBA" id="ARBA00022692"/>
    </source>
</evidence>
<dbReference type="Proteomes" id="UP000642070">
    <property type="component" value="Unassembled WGS sequence"/>
</dbReference>
<comment type="caution">
    <text evidence="9">The sequence shown here is derived from an EMBL/GenBank/DDBJ whole genome shotgun (WGS) entry which is preliminary data.</text>
</comment>
<organism evidence="9 10">
    <name type="scientific">Dactylosporangium sucinum</name>
    <dbReference type="NCBI Taxonomy" id="1424081"/>
    <lineage>
        <taxon>Bacteria</taxon>
        <taxon>Bacillati</taxon>
        <taxon>Actinomycetota</taxon>
        <taxon>Actinomycetes</taxon>
        <taxon>Micromonosporales</taxon>
        <taxon>Micromonosporaceae</taxon>
        <taxon>Dactylosporangium</taxon>
    </lineage>
</organism>
<dbReference type="PANTHER" id="PTHR43744:SF12">
    <property type="entry name" value="ABC TRANSPORTER PERMEASE PROTEIN MG189-RELATED"/>
    <property type="match status" value="1"/>
</dbReference>
<keyword evidence="3" id="KW-1003">Cell membrane</keyword>